<dbReference type="RefSeq" id="WP_135282148.1">
    <property type="nucleotide sequence ID" value="NZ_SRIO01000011.1"/>
</dbReference>
<gene>
    <name evidence="2" type="ORF">E4680_09410</name>
</gene>
<proteinExistence type="predicted"/>
<dbReference type="Pfam" id="PF12680">
    <property type="entry name" value="SnoaL_2"/>
    <property type="match status" value="1"/>
</dbReference>
<keyword evidence="3" id="KW-1185">Reference proteome</keyword>
<comment type="caution">
    <text evidence="2">The sequence shown here is derived from an EMBL/GenBank/DDBJ whole genome shotgun (WGS) entry which is preliminary data.</text>
</comment>
<organism evidence="2 3">
    <name type="scientific">Candidatus Macondimonas diazotrophica</name>
    <dbReference type="NCBI Taxonomy" id="2305248"/>
    <lineage>
        <taxon>Bacteria</taxon>
        <taxon>Pseudomonadati</taxon>
        <taxon>Pseudomonadota</taxon>
        <taxon>Gammaproteobacteria</taxon>
        <taxon>Chromatiales</taxon>
        <taxon>Ectothiorhodospiraceae</taxon>
        <taxon>Candidatus Macondimonas</taxon>
    </lineage>
</organism>
<dbReference type="OrthoDB" id="13610at2"/>
<protein>
    <submittedName>
        <fullName evidence="2">Nuclear transport factor 2 family protein</fullName>
    </submittedName>
</protein>
<dbReference type="InterPro" id="IPR037401">
    <property type="entry name" value="SnoaL-like"/>
</dbReference>
<reference evidence="2 3" key="1">
    <citation type="journal article" date="2019" name="ISME J.">
        <title>Candidatus Macondimonas diazotrophica, a novel gammaproteobacterial genus dominating crude-oil-contaminated coastal sediments.</title>
        <authorList>
            <person name="Karthikeyan S."/>
            <person name="Konstantinidis K."/>
        </authorList>
    </citation>
    <scope>NUCLEOTIDE SEQUENCE [LARGE SCALE GENOMIC DNA]</scope>
    <source>
        <strain evidence="2 3">KTK01</strain>
    </source>
</reference>
<accession>A0A4Z0F7F9</accession>
<dbReference type="AlphaFoldDB" id="A0A4Z0F7F9"/>
<dbReference type="EMBL" id="SRIO01000011">
    <property type="protein sequence ID" value="TFZ82220.1"/>
    <property type="molecule type" value="Genomic_DNA"/>
</dbReference>
<dbReference type="Gene3D" id="3.10.450.50">
    <property type="match status" value="1"/>
</dbReference>
<feature type="domain" description="SnoaL-like" evidence="1">
    <location>
        <begin position="13"/>
        <end position="110"/>
    </location>
</feature>
<evidence type="ECO:0000313" key="3">
    <source>
        <dbReference type="Proteomes" id="UP000297890"/>
    </source>
</evidence>
<evidence type="ECO:0000259" key="1">
    <source>
        <dbReference type="Pfam" id="PF12680"/>
    </source>
</evidence>
<name>A0A4Z0F7F9_9GAMM</name>
<evidence type="ECO:0000313" key="2">
    <source>
        <dbReference type="EMBL" id="TFZ82220.1"/>
    </source>
</evidence>
<dbReference type="SUPFAM" id="SSF54427">
    <property type="entry name" value="NTF2-like"/>
    <property type="match status" value="1"/>
</dbReference>
<dbReference type="Proteomes" id="UP000297890">
    <property type="component" value="Unassembled WGS sequence"/>
</dbReference>
<dbReference type="InterPro" id="IPR032710">
    <property type="entry name" value="NTF2-like_dom_sf"/>
</dbReference>
<sequence>MIESAFAHRFTGEWVRAWNQHDIDAVLTQCSEDIELIVSHGASAGTPLRGKRRVGAHWARVLTPPSLTVSLSLFIEPIVIAVGIDSVTLIHEDRGRRGAQTFHFDRDGLVKQAVMFRRARRIPGPCDA</sequence>